<evidence type="ECO:0000313" key="3">
    <source>
        <dbReference type="Proteomes" id="UP000809349"/>
    </source>
</evidence>
<evidence type="ECO:0008006" key="4">
    <source>
        <dbReference type="Google" id="ProtNLM"/>
    </source>
</evidence>
<evidence type="ECO:0000313" key="2">
    <source>
        <dbReference type="EMBL" id="MBZ2206017.1"/>
    </source>
</evidence>
<dbReference type="RefSeq" id="WP_223464819.1">
    <property type="nucleotide sequence ID" value="NZ_JAFBIL020000001.1"/>
</dbReference>
<reference evidence="2 3" key="1">
    <citation type="submission" date="2021-01" db="EMBL/GenBank/DDBJ databases">
        <authorList>
            <person name="Ruan W."/>
            <person name="Khan S.A."/>
            <person name="Jeon C.O."/>
        </authorList>
    </citation>
    <scope>NUCLEOTIDE SEQUENCE [LARGE SCALE GENOMIC DNA]</scope>
    <source>
        <strain evidence="2 3">R798</strain>
    </source>
</reference>
<protein>
    <recommendedName>
        <fullName evidence="4">STAS domain-containing protein</fullName>
    </recommendedName>
</protein>
<dbReference type="InterPro" id="IPR036513">
    <property type="entry name" value="STAS_dom_sf"/>
</dbReference>
<evidence type="ECO:0000256" key="1">
    <source>
        <dbReference type="SAM" id="MobiDB-lite"/>
    </source>
</evidence>
<dbReference type="Proteomes" id="UP000809349">
    <property type="component" value="Unassembled WGS sequence"/>
</dbReference>
<dbReference type="SUPFAM" id="SSF52091">
    <property type="entry name" value="SpoIIaa-like"/>
    <property type="match status" value="1"/>
</dbReference>
<dbReference type="EMBL" id="JAFBIL020000001">
    <property type="protein sequence ID" value="MBZ2206017.1"/>
    <property type="molecule type" value="Genomic_DNA"/>
</dbReference>
<proteinExistence type="predicted"/>
<gene>
    <name evidence="2" type="ORF">I4X03_001950</name>
</gene>
<organism evidence="2 3">
    <name type="scientific">Massilia soli</name>
    <dbReference type="NCBI Taxonomy" id="2792854"/>
    <lineage>
        <taxon>Bacteria</taxon>
        <taxon>Pseudomonadati</taxon>
        <taxon>Pseudomonadota</taxon>
        <taxon>Betaproteobacteria</taxon>
        <taxon>Burkholderiales</taxon>
        <taxon>Oxalobacteraceae</taxon>
        <taxon>Telluria group</taxon>
        <taxon>Massilia</taxon>
    </lineage>
</organism>
<sequence length="443" mass="47235">MGIFSRFRRKNDDSDGIAPPDSRLGGGEPSRLAEGRPAQETEAERARLREIARATAAKIDAIETAMANDIFNTPEPAWGSGPRRPLTSFQQEQNGAGTQPMLEIPTTELLGDDVLPDAPVEAQAAPVVEESAILYANGQAAAAESMLADSLADVGQHDRTVWWMLFDLYQAGNRPLDFDNLAIDYASRFETSPPAWNPLPPSASAPAYAGVTPTEVLKGTLDAHSAAQLARLTDLAAPGKLLRLELGHITQLTPEGCELLSRALAGLRAGGSELVVAGAAELAALARQSTIIGERDSSPAPWLLLLALLQLLNREKDFEETAMDYCVTFEVSPPSFEAPGKVATATSGPVSVERFMLPSVIEGAAATLFDAIDAYAQDSDVVLLDCARLARVEYGAAVALQARLRALAGSGKKIELRDVNHLVAALFKLLGYAGVARLYPHKY</sequence>
<keyword evidence="3" id="KW-1185">Reference proteome</keyword>
<feature type="region of interest" description="Disordered" evidence="1">
    <location>
        <begin position="1"/>
        <end position="45"/>
    </location>
</feature>
<accession>A0ABS7SII6</accession>
<name>A0ABS7SII6_9BURK</name>
<comment type="caution">
    <text evidence="2">The sequence shown here is derived from an EMBL/GenBank/DDBJ whole genome shotgun (WGS) entry which is preliminary data.</text>
</comment>
<reference evidence="2 3" key="2">
    <citation type="submission" date="2021-08" db="EMBL/GenBank/DDBJ databases">
        <title>Massilia sp. R798.</title>
        <authorList>
            <person name="Baek J.H."/>
            <person name="Jung H.S."/>
            <person name="Kim K.R."/>
            <person name="Jeon C.O."/>
        </authorList>
    </citation>
    <scope>NUCLEOTIDE SEQUENCE [LARGE SCALE GENOMIC DNA]</scope>
    <source>
        <strain evidence="2 3">R798</strain>
    </source>
</reference>
<feature type="compositionally biased region" description="Basic and acidic residues" evidence="1">
    <location>
        <begin position="31"/>
        <end position="45"/>
    </location>
</feature>